<reference evidence="2" key="1">
    <citation type="journal article" date="2011" name="Nat. Biotechnol.">
        <title>The genomic sequence of the Chinese hamster ovary (CHO)-K1 cell line.</title>
        <authorList>
            <person name="Xu X."/>
            <person name="Nagarajan H."/>
            <person name="Lewis N.E."/>
            <person name="Pan S."/>
            <person name="Cai Z."/>
            <person name="Liu X."/>
            <person name="Chen W."/>
            <person name="Xie M."/>
            <person name="Wang W."/>
            <person name="Hammond S."/>
            <person name="Andersen M.R."/>
            <person name="Neff N."/>
            <person name="Passarelli B."/>
            <person name="Koh W."/>
            <person name="Fan H.C."/>
            <person name="Wang J."/>
            <person name="Gui Y."/>
            <person name="Lee K.H."/>
            <person name="Betenbaugh M.J."/>
            <person name="Quake S.R."/>
            <person name="Famili I."/>
            <person name="Palsson B.O."/>
            <person name="Wang J."/>
        </authorList>
    </citation>
    <scope>NUCLEOTIDE SEQUENCE [LARGE SCALE GENOMIC DNA]</scope>
    <source>
        <strain evidence="2">CHO K1 cell line</strain>
    </source>
</reference>
<evidence type="ECO:0000313" key="2">
    <source>
        <dbReference type="Proteomes" id="UP000001075"/>
    </source>
</evidence>
<protein>
    <submittedName>
        <fullName evidence="1">Uncharacterized protein</fullName>
    </submittedName>
</protein>
<name>G3HV57_CRIGR</name>
<gene>
    <name evidence="1" type="ORF">I79_014833</name>
</gene>
<accession>G3HV57</accession>
<sequence>MELLEESQSHHNQTAVLVRLVQEVSSKKAQRGTQLSNQKTKAICPSGHLVLSIHLPPSE</sequence>
<dbReference type="AlphaFoldDB" id="G3HV57"/>
<dbReference type="Proteomes" id="UP000001075">
    <property type="component" value="Unassembled WGS sequence"/>
</dbReference>
<organism evidence="1 2">
    <name type="scientific">Cricetulus griseus</name>
    <name type="common">Chinese hamster</name>
    <name type="synonym">Cricetulus barabensis griseus</name>
    <dbReference type="NCBI Taxonomy" id="10029"/>
    <lineage>
        <taxon>Eukaryota</taxon>
        <taxon>Metazoa</taxon>
        <taxon>Chordata</taxon>
        <taxon>Craniata</taxon>
        <taxon>Vertebrata</taxon>
        <taxon>Euteleostomi</taxon>
        <taxon>Mammalia</taxon>
        <taxon>Eutheria</taxon>
        <taxon>Euarchontoglires</taxon>
        <taxon>Glires</taxon>
        <taxon>Rodentia</taxon>
        <taxon>Myomorpha</taxon>
        <taxon>Muroidea</taxon>
        <taxon>Cricetidae</taxon>
        <taxon>Cricetinae</taxon>
        <taxon>Cricetulus</taxon>
    </lineage>
</organism>
<dbReference type="EMBL" id="JH000760">
    <property type="protein sequence ID" value="EGV95379.1"/>
    <property type="molecule type" value="Genomic_DNA"/>
</dbReference>
<dbReference type="InParanoid" id="G3HV57"/>
<evidence type="ECO:0000313" key="1">
    <source>
        <dbReference type="EMBL" id="EGV95379.1"/>
    </source>
</evidence>
<proteinExistence type="predicted"/>